<evidence type="ECO:0000259" key="3">
    <source>
        <dbReference type="Pfam" id="PF01408"/>
    </source>
</evidence>
<evidence type="ECO:0000313" key="5">
    <source>
        <dbReference type="EMBL" id="QBA64303.1"/>
    </source>
</evidence>
<dbReference type="Proteomes" id="UP000290889">
    <property type="component" value="Chromosome"/>
</dbReference>
<dbReference type="KEGG" id="mur:EQY75_07025"/>
<dbReference type="PANTHER" id="PTHR22604">
    <property type="entry name" value="OXIDOREDUCTASES"/>
    <property type="match status" value="1"/>
</dbReference>
<dbReference type="InterPro" id="IPR055170">
    <property type="entry name" value="GFO_IDH_MocA-like_dom"/>
</dbReference>
<dbReference type="PANTHER" id="PTHR22604:SF105">
    <property type="entry name" value="TRANS-1,2-DIHYDROBENZENE-1,2-DIOL DEHYDROGENASE"/>
    <property type="match status" value="1"/>
</dbReference>
<dbReference type="SUPFAM" id="SSF55347">
    <property type="entry name" value="Glyceraldehyde-3-phosphate dehydrogenase-like, C-terminal domain"/>
    <property type="match status" value="1"/>
</dbReference>
<reference evidence="5 6" key="1">
    <citation type="submission" date="2019-01" db="EMBL/GenBank/DDBJ databases">
        <title>Muriicola soli sp. nov., isolated from soil.</title>
        <authorList>
            <person name="Kang H.J."/>
            <person name="Kim S.B."/>
        </authorList>
    </citation>
    <scope>NUCLEOTIDE SEQUENCE [LARGE SCALE GENOMIC DNA]</scope>
    <source>
        <strain evidence="5 6">MMS17-SY002</strain>
    </source>
</reference>
<dbReference type="InterPro" id="IPR000683">
    <property type="entry name" value="Gfo/Idh/MocA-like_OxRdtase_N"/>
</dbReference>
<dbReference type="InterPro" id="IPR036291">
    <property type="entry name" value="NAD(P)-bd_dom_sf"/>
</dbReference>
<feature type="domain" description="Gfo/Idh/MocA-like oxidoreductase N-terminal" evidence="3">
    <location>
        <begin position="6"/>
        <end position="121"/>
    </location>
</feature>
<dbReference type="InterPro" id="IPR050984">
    <property type="entry name" value="Gfo/Idh/MocA_domain"/>
</dbReference>
<dbReference type="GO" id="GO:0000166">
    <property type="term" value="F:nucleotide binding"/>
    <property type="evidence" value="ECO:0007669"/>
    <property type="project" value="InterPro"/>
</dbReference>
<feature type="domain" description="GFO/IDH/MocA-like oxidoreductase" evidence="4">
    <location>
        <begin position="132"/>
        <end position="247"/>
    </location>
</feature>
<organism evidence="5 6">
    <name type="scientific">Muriicola soli</name>
    <dbReference type="NCBI Taxonomy" id="2507538"/>
    <lineage>
        <taxon>Bacteria</taxon>
        <taxon>Pseudomonadati</taxon>
        <taxon>Bacteroidota</taxon>
        <taxon>Flavobacteriia</taxon>
        <taxon>Flavobacteriales</taxon>
        <taxon>Flavobacteriaceae</taxon>
        <taxon>Muriicola</taxon>
    </lineage>
</organism>
<dbReference type="OrthoDB" id="9815825at2"/>
<accession>A0A411E9S8</accession>
<dbReference type="Pfam" id="PF22725">
    <property type="entry name" value="GFO_IDH_MocA_C3"/>
    <property type="match status" value="1"/>
</dbReference>
<dbReference type="GO" id="GO:0016491">
    <property type="term" value="F:oxidoreductase activity"/>
    <property type="evidence" value="ECO:0007669"/>
    <property type="project" value="UniProtKB-KW"/>
</dbReference>
<protein>
    <submittedName>
        <fullName evidence="5">Gfo/Idh/MocA family oxidoreductase</fullName>
    </submittedName>
</protein>
<gene>
    <name evidence="5" type="ORF">EQY75_07025</name>
</gene>
<name>A0A411E9S8_9FLAO</name>
<evidence type="ECO:0000259" key="4">
    <source>
        <dbReference type="Pfam" id="PF22725"/>
    </source>
</evidence>
<dbReference type="AlphaFoldDB" id="A0A411E9S8"/>
<dbReference type="Gene3D" id="3.30.360.10">
    <property type="entry name" value="Dihydrodipicolinate Reductase, domain 2"/>
    <property type="match status" value="1"/>
</dbReference>
<dbReference type="Gene3D" id="3.40.50.720">
    <property type="entry name" value="NAD(P)-binding Rossmann-like Domain"/>
    <property type="match status" value="1"/>
</dbReference>
<sequence>MANSVGWGIIGLGNIAQKFAKDLALVHDAALMGVASRSLVKANAFKKEFNVPFAFDNYDALFDCEEVEVVYIALPHTEHLTWSIKAMEKGKHVLCEKPVGINRRELEAMIAASKKNNVFFMEALWSRFIPSIRKIKESVDSGEIGAVGYLQADFAFFALDRDSEGRLLNPELAGGSLLDIGIYPVFLAYLILGMPEKISADAKFIETGTEVQIAVTFTYKAAHAHLFSGLTATSPMTATIAGNDGTLVIHSRWHEAQGFTLDVDGQKEEFHYPTVGKGYTYEIEEVHRCLAENNTESPYWSHKNSLELISLLDKIREIAGIRFPFEG</sequence>
<dbReference type="RefSeq" id="WP_129604264.1">
    <property type="nucleotide sequence ID" value="NZ_CP035544.1"/>
</dbReference>
<evidence type="ECO:0000256" key="2">
    <source>
        <dbReference type="ARBA" id="ARBA00023002"/>
    </source>
</evidence>
<evidence type="ECO:0000256" key="1">
    <source>
        <dbReference type="ARBA" id="ARBA00010928"/>
    </source>
</evidence>
<evidence type="ECO:0000313" key="6">
    <source>
        <dbReference type="Proteomes" id="UP000290889"/>
    </source>
</evidence>
<keyword evidence="6" id="KW-1185">Reference proteome</keyword>
<dbReference type="SUPFAM" id="SSF51735">
    <property type="entry name" value="NAD(P)-binding Rossmann-fold domains"/>
    <property type="match status" value="1"/>
</dbReference>
<comment type="similarity">
    <text evidence="1">Belongs to the Gfo/Idh/MocA family.</text>
</comment>
<keyword evidence="2" id="KW-0560">Oxidoreductase</keyword>
<dbReference type="EMBL" id="CP035544">
    <property type="protein sequence ID" value="QBA64303.1"/>
    <property type="molecule type" value="Genomic_DNA"/>
</dbReference>
<dbReference type="Pfam" id="PF01408">
    <property type="entry name" value="GFO_IDH_MocA"/>
    <property type="match status" value="1"/>
</dbReference>
<proteinExistence type="inferred from homology"/>